<sequence>MTGLERDAVKQAIRHIAGDEGKGGQWSFEKGMELLKVLASENQGRVARLREMLASVANQ</sequence>
<protein>
    <submittedName>
        <fullName evidence="1">Uncharacterized protein</fullName>
    </submittedName>
</protein>
<dbReference type="RefSeq" id="WP_341744613.1">
    <property type="nucleotide sequence ID" value="NZ_CP151407.1"/>
</dbReference>
<proteinExistence type="predicted"/>
<gene>
    <name evidence="1" type="ORF">AADV58_17855</name>
</gene>
<organism evidence="1 2">
    <name type="scientific">Azonexus hydrophilus</name>
    <dbReference type="NCBI Taxonomy" id="418702"/>
    <lineage>
        <taxon>Bacteria</taxon>
        <taxon>Pseudomonadati</taxon>
        <taxon>Pseudomonadota</taxon>
        <taxon>Betaproteobacteria</taxon>
        <taxon>Rhodocyclales</taxon>
        <taxon>Azonexaceae</taxon>
        <taxon>Azonexus</taxon>
    </lineage>
</organism>
<dbReference type="Proteomes" id="UP001479520">
    <property type="component" value="Plasmid unnamed1"/>
</dbReference>
<dbReference type="EMBL" id="CP151407">
    <property type="protein sequence ID" value="WZJ23274.1"/>
    <property type="molecule type" value="Genomic_DNA"/>
</dbReference>
<name>A0ABZ2XN38_9RHOO</name>
<keyword evidence="2" id="KW-1185">Reference proteome</keyword>
<evidence type="ECO:0000313" key="1">
    <source>
        <dbReference type="EMBL" id="WZJ23274.1"/>
    </source>
</evidence>
<reference evidence="1 2" key="1">
    <citation type="submission" date="2024-04" db="EMBL/GenBank/DDBJ databases">
        <title>Dissimilatory iodate-reducing microorganisms contribute to the enrichment of iodine in groundwater.</title>
        <authorList>
            <person name="Jiang Z."/>
        </authorList>
    </citation>
    <scope>NUCLEOTIDE SEQUENCE [LARGE SCALE GENOMIC DNA]</scope>
    <source>
        <strain evidence="1 2">NCP973</strain>
        <plasmid evidence="1 2">unnamed1</plasmid>
    </source>
</reference>
<geneLocation type="plasmid" evidence="1 2">
    <name>unnamed1</name>
</geneLocation>
<keyword evidence="1" id="KW-0614">Plasmid</keyword>
<accession>A0ABZ2XN38</accession>
<evidence type="ECO:0000313" key="2">
    <source>
        <dbReference type="Proteomes" id="UP001479520"/>
    </source>
</evidence>